<dbReference type="SUPFAM" id="SSF51197">
    <property type="entry name" value="Clavaminate synthase-like"/>
    <property type="match status" value="3"/>
</dbReference>
<dbReference type="EMBL" id="JACXVP010000009">
    <property type="protein sequence ID" value="KAG5588110.1"/>
    <property type="molecule type" value="Genomic_DNA"/>
</dbReference>
<organism evidence="7 8">
    <name type="scientific">Solanum commersonii</name>
    <name type="common">Commerson's wild potato</name>
    <name type="synonym">Commerson's nightshade</name>
    <dbReference type="NCBI Taxonomy" id="4109"/>
    <lineage>
        <taxon>Eukaryota</taxon>
        <taxon>Viridiplantae</taxon>
        <taxon>Streptophyta</taxon>
        <taxon>Embryophyta</taxon>
        <taxon>Tracheophyta</taxon>
        <taxon>Spermatophyta</taxon>
        <taxon>Magnoliopsida</taxon>
        <taxon>eudicotyledons</taxon>
        <taxon>Gunneridae</taxon>
        <taxon>Pentapetalae</taxon>
        <taxon>asterids</taxon>
        <taxon>lamiids</taxon>
        <taxon>Solanales</taxon>
        <taxon>Solanaceae</taxon>
        <taxon>Solanoideae</taxon>
        <taxon>Solaneae</taxon>
        <taxon>Solanum</taxon>
    </lineage>
</organism>
<accession>A0A9J5XM14</accession>
<dbReference type="InterPro" id="IPR026992">
    <property type="entry name" value="DIOX_N"/>
</dbReference>
<evidence type="ECO:0000313" key="8">
    <source>
        <dbReference type="Proteomes" id="UP000824120"/>
    </source>
</evidence>
<evidence type="ECO:0000259" key="6">
    <source>
        <dbReference type="PROSITE" id="PS51471"/>
    </source>
</evidence>
<protein>
    <recommendedName>
        <fullName evidence="6">Fe2OG dioxygenase domain-containing protein</fullName>
    </recommendedName>
</protein>
<dbReference type="Pfam" id="PF03171">
    <property type="entry name" value="2OG-FeII_Oxy"/>
    <property type="match status" value="3"/>
</dbReference>
<comment type="similarity">
    <text evidence="1">Belongs to the iron/ascorbate-dependent oxidoreductase family.</text>
</comment>
<evidence type="ECO:0000256" key="3">
    <source>
        <dbReference type="ARBA" id="ARBA00022896"/>
    </source>
</evidence>
<dbReference type="GO" id="GO:0016706">
    <property type="term" value="F:2-oxoglutarate-dependent dioxygenase activity"/>
    <property type="evidence" value="ECO:0007669"/>
    <property type="project" value="UniProtKB-ARBA"/>
</dbReference>
<keyword evidence="5" id="KW-0408">Iron</keyword>
<keyword evidence="4" id="KW-0560">Oxidoreductase</keyword>
<evidence type="ECO:0000256" key="4">
    <source>
        <dbReference type="ARBA" id="ARBA00023002"/>
    </source>
</evidence>
<dbReference type="Pfam" id="PF14226">
    <property type="entry name" value="DIOX_N"/>
    <property type="match status" value="3"/>
</dbReference>
<dbReference type="PANTHER" id="PTHR10209:SF860">
    <property type="entry name" value="1-AMINOCYCLOPROPANE-1-CARBOXYLATE OXIDASE HOMOLOG"/>
    <property type="match status" value="1"/>
</dbReference>
<dbReference type="GO" id="GO:0009805">
    <property type="term" value="P:coumarin biosynthetic process"/>
    <property type="evidence" value="ECO:0007669"/>
    <property type="project" value="UniProtKB-ARBA"/>
</dbReference>
<dbReference type="AlphaFoldDB" id="A0A9J5XM14"/>
<feature type="domain" description="Fe2OG dioxygenase" evidence="6">
    <location>
        <begin position="625"/>
        <end position="726"/>
    </location>
</feature>
<dbReference type="PANTHER" id="PTHR10209">
    <property type="entry name" value="OXIDOREDUCTASE, 2OG-FE II OXYGENASE FAMILY PROTEIN"/>
    <property type="match status" value="1"/>
</dbReference>
<dbReference type="Gene3D" id="2.60.120.330">
    <property type="entry name" value="B-lactam Antibiotic, Isopenicillin N Synthase, Chain"/>
    <property type="match status" value="3"/>
</dbReference>
<keyword evidence="3" id="KW-0847">Vitamin C</keyword>
<proteinExistence type="inferred from homology"/>
<dbReference type="InterPro" id="IPR044861">
    <property type="entry name" value="IPNS-like_FE2OG_OXY"/>
</dbReference>
<reference evidence="7 8" key="1">
    <citation type="submission" date="2020-09" db="EMBL/GenBank/DDBJ databases">
        <title>De no assembly of potato wild relative species, Solanum commersonii.</title>
        <authorList>
            <person name="Cho K."/>
        </authorList>
    </citation>
    <scope>NUCLEOTIDE SEQUENCE [LARGE SCALE GENOMIC DNA]</scope>
    <source>
        <strain evidence="7">LZ3.2</strain>
        <tissue evidence="7">Leaf</tissue>
    </source>
</reference>
<dbReference type="OrthoDB" id="288590at2759"/>
<name>A0A9J5XM14_SOLCO</name>
<dbReference type="GO" id="GO:0002238">
    <property type="term" value="P:response to molecule of fungal origin"/>
    <property type="evidence" value="ECO:0007669"/>
    <property type="project" value="UniProtKB-ARBA"/>
</dbReference>
<comment type="caution">
    <text evidence="7">The sequence shown here is derived from an EMBL/GenBank/DDBJ whole genome shotgun (WGS) entry which is preliminary data.</text>
</comment>
<feature type="domain" description="Fe2OG dioxygenase" evidence="6">
    <location>
        <begin position="977"/>
        <end position="1077"/>
    </location>
</feature>
<feature type="non-terminal residue" evidence="7">
    <location>
        <position position="1152"/>
    </location>
</feature>
<dbReference type="PROSITE" id="PS51471">
    <property type="entry name" value="FE2OG_OXY"/>
    <property type="match status" value="3"/>
</dbReference>
<dbReference type="InterPro" id="IPR027443">
    <property type="entry name" value="IPNS-like_sf"/>
</dbReference>
<sequence length="1152" mass="129409">MSRIAESQAELTMEYDRLKELKAFDDTKAGVKGLVDSGIVEIPRIFIRPSDELVEEFTQGKSTLHCPVIDFSGIEVQDHRKKVVDEIRDASEKWGFFQLINHGISSSVLEGMIDGIRKFHEQDAEVKKEYYSRDFTSRRVRYESNFDLYQSKAANWRDTLNISLLHSSHIEPEEIPAVCRNVIVEYINHVTKLGEAIFSILSEALGLKPDHLKDMECTKGKSVVCHYYPACPQPELTLGAANHTDPAFLTVLLQDQIGGLQVLHNNQWIDVKPVSQGLVVNIGEALQILSNDKFVSANHRVIANGVGPRMSVACFFNGSFAQPKIYGPIKDLISEENPLLYKEFTVTDYIAKFMSRPLGTCALDLFRLLICTLSVSNVRLFFNHMDKVISQICSLNFKLIKKRYSRVDLAEESKAELEMDYDPLDEVKAIDDTKAGIKGLVDSGMVEIPRIFIRPPHELAEELNMCKSTLQVPVVDLSGIQFEDGHKKIVDEIREASEKWGFFQLINHGIPSSVLEGMIDGTRKFHEQDVEVKKEYYSSDPTRGVRYESNLKVLTTKGRTATWKDSLHISALVSGYMEPEEIPPVCRRTFLEYKNHVTKLGDILLGLLSEALGLKPDHLKAAECDKGLALACHYYPACPQPELTLGSGKHTDPVFLTILLQDQIGGLQVMCDNQWADVEPIEHGLVVNIGDLLQILSNDKFVSVIHRVVAKKIGPRISVACFFTGGSSPPKMYGPIKELISEEKPPLYEDFLVADYFAKYLSRPLDNTEMDYDPSDEVKAIDDTKAGVEGLVDSGIVETPRIFIRPPHELAEELNMCKSTLQVPVVDLSGIQVEDGRKKIVDEIRAASEKWGFFQLINHGIPSSVLEGMIDGTRKFHEQDVEVKKEYYSSDPTARRVRYDSNLQMYKTKGKTANWKDSLYISGLVSGHIEPEEIPEVCRKTSLEYISHVIKLEDILLGLLSETLGLKSNHLKATECDKGQMLACHYYPACPQPELTLGTGKHTDPVFLTILLQDQSGGLQVMCDNQWTDVTPVEYGLVVNIGDLLQIVSNDKFVSAIHRVVANKVGPRISVACFFSSVSPKMFGPIKELISEEKPPLYKDFLTVNRDRAQRTKQQQKPSEKTIIIQTEQCGSEFDKSQEHAPLCILQFVPLI</sequence>
<dbReference type="GO" id="GO:0031418">
    <property type="term" value="F:L-ascorbic acid binding"/>
    <property type="evidence" value="ECO:0007669"/>
    <property type="project" value="UniProtKB-KW"/>
</dbReference>
<evidence type="ECO:0000313" key="7">
    <source>
        <dbReference type="EMBL" id="KAG5588110.1"/>
    </source>
</evidence>
<keyword evidence="2" id="KW-0479">Metal-binding</keyword>
<keyword evidence="8" id="KW-1185">Reference proteome</keyword>
<dbReference type="GO" id="GO:0046872">
    <property type="term" value="F:metal ion binding"/>
    <property type="evidence" value="ECO:0007669"/>
    <property type="project" value="UniProtKB-KW"/>
</dbReference>
<evidence type="ECO:0000256" key="1">
    <source>
        <dbReference type="ARBA" id="ARBA00008056"/>
    </source>
</evidence>
<evidence type="ECO:0000256" key="2">
    <source>
        <dbReference type="ARBA" id="ARBA00022723"/>
    </source>
</evidence>
<gene>
    <name evidence="7" type="ORF">H5410_048544</name>
</gene>
<feature type="domain" description="Fe2OG dioxygenase" evidence="6">
    <location>
        <begin position="219"/>
        <end position="318"/>
    </location>
</feature>
<dbReference type="Proteomes" id="UP000824120">
    <property type="component" value="Chromosome 9"/>
</dbReference>
<dbReference type="FunFam" id="2.60.120.330:FF:000005">
    <property type="entry name" value="1-aminocyclopropane-1-carboxylate oxidase homolog 1"/>
    <property type="match status" value="3"/>
</dbReference>
<dbReference type="InterPro" id="IPR005123">
    <property type="entry name" value="Oxoglu/Fe-dep_dioxygenase_dom"/>
</dbReference>
<evidence type="ECO:0000256" key="5">
    <source>
        <dbReference type="ARBA" id="ARBA00023004"/>
    </source>
</evidence>